<evidence type="ECO:0000256" key="5">
    <source>
        <dbReference type="ARBA" id="ARBA00022692"/>
    </source>
</evidence>
<feature type="transmembrane region" description="Helical" evidence="8">
    <location>
        <begin position="375"/>
        <end position="397"/>
    </location>
</feature>
<dbReference type="Proteomes" id="UP000636949">
    <property type="component" value="Unassembled WGS sequence"/>
</dbReference>
<dbReference type="InterPro" id="IPR050189">
    <property type="entry name" value="MFS_Efflux_Transporters"/>
</dbReference>
<dbReference type="SUPFAM" id="SSF103473">
    <property type="entry name" value="MFS general substrate transporter"/>
    <property type="match status" value="1"/>
</dbReference>
<dbReference type="GO" id="GO:1990961">
    <property type="term" value="P:xenobiotic detoxification by transmembrane export across the plasma membrane"/>
    <property type="evidence" value="ECO:0007669"/>
    <property type="project" value="InterPro"/>
</dbReference>
<evidence type="ECO:0000259" key="9">
    <source>
        <dbReference type="PROSITE" id="PS50850"/>
    </source>
</evidence>
<reference evidence="10" key="2">
    <citation type="submission" date="2020-09" db="EMBL/GenBank/DDBJ databases">
        <authorList>
            <person name="Sun Q."/>
            <person name="Zhou Y."/>
        </authorList>
    </citation>
    <scope>NUCLEOTIDE SEQUENCE</scope>
    <source>
        <strain evidence="10">CGMCC 1.15758</strain>
    </source>
</reference>
<feature type="domain" description="Major facilitator superfamily (MFS) profile" evidence="9">
    <location>
        <begin position="13"/>
        <end position="400"/>
    </location>
</feature>
<keyword evidence="6 8" id="KW-1133">Transmembrane helix</keyword>
<feature type="transmembrane region" description="Helical" evidence="8">
    <location>
        <begin position="50"/>
        <end position="69"/>
    </location>
</feature>
<feature type="transmembrane region" description="Helical" evidence="8">
    <location>
        <begin position="286"/>
        <end position="305"/>
    </location>
</feature>
<feature type="transmembrane region" description="Helical" evidence="8">
    <location>
        <begin position="317"/>
        <end position="335"/>
    </location>
</feature>
<name>A0A8J3E8Z3_9GAMM</name>
<comment type="caution">
    <text evidence="10">The sequence shown here is derived from an EMBL/GenBank/DDBJ whole genome shotgun (WGS) entry which is preliminary data.</text>
</comment>
<feature type="transmembrane region" description="Helical" evidence="8">
    <location>
        <begin position="139"/>
        <end position="164"/>
    </location>
</feature>
<feature type="transmembrane region" description="Helical" evidence="8">
    <location>
        <begin position="170"/>
        <end position="189"/>
    </location>
</feature>
<comment type="similarity">
    <text evidence="2 8">Belongs to the major facilitator superfamily. Bcr/CmlA family.</text>
</comment>
<dbReference type="InterPro" id="IPR020846">
    <property type="entry name" value="MFS_dom"/>
</dbReference>
<dbReference type="PANTHER" id="PTHR43124">
    <property type="entry name" value="PURINE EFFLUX PUMP PBUE"/>
    <property type="match status" value="1"/>
</dbReference>
<reference evidence="10" key="1">
    <citation type="journal article" date="2014" name="Int. J. Syst. Evol. Microbiol.">
        <title>Complete genome sequence of Corynebacterium casei LMG S-19264T (=DSM 44701T), isolated from a smear-ripened cheese.</title>
        <authorList>
            <consortium name="US DOE Joint Genome Institute (JGI-PGF)"/>
            <person name="Walter F."/>
            <person name="Albersmeier A."/>
            <person name="Kalinowski J."/>
            <person name="Ruckert C."/>
        </authorList>
    </citation>
    <scope>NUCLEOTIDE SEQUENCE</scope>
    <source>
        <strain evidence="10">CGMCC 1.15758</strain>
    </source>
</reference>
<keyword evidence="11" id="KW-1185">Reference proteome</keyword>
<dbReference type="NCBIfam" id="TIGR00710">
    <property type="entry name" value="efflux_Bcr_CflA"/>
    <property type="match status" value="1"/>
</dbReference>
<dbReference type="InterPro" id="IPR036259">
    <property type="entry name" value="MFS_trans_sf"/>
</dbReference>
<evidence type="ECO:0000256" key="7">
    <source>
        <dbReference type="ARBA" id="ARBA00023136"/>
    </source>
</evidence>
<feature type="transmembrane region" description="Helical" evidence="8">
    <location>
        <begin position="81"/>
        <end position="100"/>
    </location>
</feature>
<dbReference type="PANTHER" id="PTHR43124:SF3">
    <property type="entry name" value="CHLORAMPHENICOL EFFLUX PUMP RV0191"/>
    <property type="match status" value="1"/>
</dbReference>
<feature type="transmembrane region" description="Helical" evidence="8">
    <location>
        <begin position="347"/>
        <end position="369"/>
    </location>
</feature>
<dbReference type="EMBL" id="BMJS01000012">
    <property type="protein sequence ID" value="GGF97467.1"/>
    <property type="molecule type" value="Genomic_DNA"/>
</dbReference>
<dbReference type="InterPro" id="IPR011701">
    <property type="entry name" value="MFS"/>
</dbReference>
<keyword evidence="5 8" id="KW-0812">Transmembrane</keyword>
<evidence type="ECO:0000256" key="2">
    <source>
        <dbReference type="ARBA" id="ARBA00006236"/>
    </source>
</evidence>
<keyword evidence="7 8" id="KW-0472">Membrane</keyword>
<dbReference type="GO" id="GO:0042910">
    <property type="term" value="F:xenobiotic transmembrane transporter activity"/>
    <property type="evidence" value="ECO:0007669"/>
    <property type="project" value="InterPro"/>
</dbReference>
<sequence>MTHKTYQWSYSPVITVFLLAPVVFSFALALDTYMPVIPEMKAILNTSQEMVQLTLSLFFLVTGFGQLILGPLSDQFGRYKILFISVSLFFIGSLLCALSNHIGWLIAFRILQGFGACGMSVSAFAIVRDAFSGKKSAMIYSFLNAMISISPILGPIIGVLLTAYFPWHAVFYFLAGLGAFTLTLTILFVKESSHPNNRKPFNLSLFSRYFSICKSLTFWAYTLPAIAGVSAFFTLFSMTPYIIQTLGEPRSQIGVFFGMAGGAFLVGSIISGAIVHKLGVLKTSILGSILILSSGILLIVIYQLFGLSLWGFFGPSMLATFGCALTAGSGASGALEPFGAYPGAASAMFGALELGGSSVVGSVATLFAINTSYPLALTMLATSITSLILLSALTLSLNRKNKNTAKT</sequence>
<dbReference type="CDD" id="cd17320">
    <property type="entry name" value="MFS_MdfA_MDR_like"/>
    <property type="match status" value="1"/>
</dbReference>
<dbReference type="PROSITE" id="PS50850">
    <property type="entry name" value="MFS"/>
    <property type="match status" value="1"/>
</dbReference>
<keyword evidence="8" id="KW-0997">Cell inner membrane</keyword>
<proteinExistence type="inferred from homology"/>
<evidence type="ECO:0000313" key="11">
    <source>
        <dbReference type="Proteomes" id="UP000636949"/>
    </source>
</evidence>
<comment type="subcellular location">
    <subcellularLocation>
        <location evidence="8">Cell inner membrane</location>
        <topology evidence="8">Multi-pass membrane protein</topology>
    </subcellularLocation>
    <subcellularLocation>
        <location evidence="1">Cell membrane</location>
        <topology evidence="1">Multi-pass membrane protein</topology>
    </subcellularLocation>
</comment>
<dbReference type="RefSeq" id="WP_117002518.1">
    <property type="nucleotide sequence ID" value="NZ_BMJS01000012.1"/>
</dbReference>
<dbReference type="AlphaFoldDB" id="A0A8J3E8Z3"/>
<feature type="transmembrane region" description="Helical" evidence="8">
    <location>
        <begin position="12"/>
        <end position="30"/>
    </location>
</feature>
<dbReference type="Pfam" id="PF07690">
    <property type="entry name" value="MFS_1"/>
    <property type="match status" value="1"/>
</dbReference>
<dbReference type="Gene3D" id="1.20.1720.10">
    <property type="entry name" value="Multidrug resistance protein D"/>
    <property type="match status" value="1"/>
</dbReference>
<gene>
    <name evidence="10" type="ORF">GCM10010995_13290</name>
</gene>
<feature type="transmembrane region" description="Helical" evidence="8">
    <location>
        <begin position="255"/>
        <end position="274"/>
    </location>
</feature>
<accession>A0A8J3E8Z3</accession>
<evidence type="ECO:0000256" key="1">
    <source>
        <dbReference type="ARBA" id="ARBA00004651"/>
    </source>
</evidence>
<evidence type="ECO:0000256" key="3">
    <source>
        <dbReference type="ARBA" id="ARBA00022448"/>
    </source>
</evidence>
<dbReference type="InterPro" id="IPR004812">
    <property type="entry name" value="Efflux_drug-R_Bcr/CmlA"/>
</dbReference>
<organism evidence="10 11">
    <name type="scientific">Cysteiniphilum litorale</name>
    <dbReference type="NCBI Taxonomy" id="2056700"/>
    <lineage>
        <taxon>Bacteria</taxon>
        <taxon>Pseudomonadati</taxon>
        <taxon>Pseudomonadota</taxon>
        <taxon>Gammaproteobacteria</taxon>
        <taxon>Thiotrichales</taxon>
        <taxon>Fastidiosibacteraceae</taxon>
        <taxon>Cysteiniphilum</taxon>
    </lineage>
</organism>
<evidence type="ECO:0000256" key="4">
    <source>
        <dbReference type="ARBA" id="ARBA00022475"/>
    </source>
</evidence>
<evidence type="ECO:0000256" key="6">
    <source>
        <dbReference type="ARBA" id="ARBA00022989"/>
    </source>
</evidence>
<feature type="transmembrane region" description="Helical" evidence="8">
    <location>
        <begin position="106"/>
        <end position="127"/>
    </location>
</feature>
<dbReference type="GO" id="GO:0005886">
    <property type="term" value="C:plasma membrane"/>
    <property type="evidence" value="ECO:0007669"/>
    <property type="project" value="UniProtKB-SubCell"/>
</dbReference>
<keyword evidence="4" id="KW-1003">Cell membrane</keyword>
<feature type="transmembrane region" description="Helical" evidence="8">
    <location>
        <begin position="218"/>
        <end position="243"/>
    </location>
</feature>
<protein>
    <recommendedName>
        <fullName evidence="8">Bcr/CflA family efflux transporter</fullName>
    </recommendedName>
</protein>
<keyword evidence="3 8" id="KW-0813">Transport</keyword>
<evidence type="ECO:0000313" key="10">
    <source>
        <dbReference type="EMBL" id="GGF97467.1"/>
    </source>
</evidence>
<dbReference type="OrthoDB" id="5670831at2"/>
<evidence type="ECO:0000256" key="8">
    <source>
        <dbReference type="RuleBase" id="RU365088"/>
    </source>
</evidence>